<dbReference type="Proteomes" id="UP000499080">
    <property type="component" value="Unassembled WGS sequence"/>
</dbReference>
<evidence type="ECO:0000313" key="2">
    <source>
        <dbReference type="Proteomes" id="UP000499080"/>
    </source>
</evidence>
<reference evidence="1 2" key="1">
    <citation type="journal article" date="2019" name="Sci. Rep.">
        <title>Orb-weaving spider Araneus ventricosus genome elucidates the spidroin gene catalogue.</title>
        <authorList>
            <person name="Kono N."/>
            <person name="Nakamura H."/>
            <person name="Ohtoshi R."/>
            <person name="Moran D.A.P."/>
            <person name="Shinohara A."/>
            <person name="Yoshida Y."/>
            <person name="Fujiwara M."/>
            <person name="Mori M."/>
            <person name="Tomita M."/>
            <person name="Arakawa K."/>
        </authorList>
    </citation>
    <scope>NUCLEOTIDE SEQUENCE [LARGE SCALE GENOMIC DNA]</scope>
</reference>
<keyword evidence="2" id="KW-1185">Reference proteome</keyword>
<dbReference type="AlphaFoldDB" id="A0A4Y2GWZ0"/>
<organism evidence="1 2">
    <name type="scientific">Araneus ventricosus</name>
    <name type="common">Orbweaver spider</name>
    <name type="synonym">Epeira ventricosa</name>
    <dbReference type="NCBI Taxonomy" id="182803"/>
    <lineage>
        <taxon>Eukaryota</taxon>
        <taxon>Metazoa</taxon>
        <taxon>Ecdysozoa</taxon>
        <taxon>Arthropoda</taxon>
        <taxon>Chelicerata</taxon>
        <taxon>Arachnida</taxon>
        <taxon>Araneae</taxon>
        <taxon>Araneomorphae</taxon>
        <taxon>Entelegynae</taxon>
        <taxon>Araneoidea</taxon>
        <taxon>Araneidae</taxon>
        <taxon>Araneus</taxon>
    </lineage>
</organism>
<gene>
    <name evidence="1" type="ORF">AVEN_34439_1</name>
</gene>
<evidence type="ECO:0000313" key="1">
    <source>
        <dbReference type="EMBL" id="GBM57345.1"/>
    </source>
</evidence>
<dbReference type="EMBL" id="BGPR01001589">
    <property type="protein sequence ID" value="GBM57345.1"/>
    <property type="molecule type" value="Genomic_DNA"/>
</dbReference>
<comment type="caution">
    <text evidence="1">The sequence shown here is derived from an EMBL/GenBank/DDBJ whole genome shotgun (WGS) entry which is preliminary data.</text>
</comment>
<name>A0A4Y2GWZ0_ARAVE</name>
<proteinExistence type="predicted"/>
<accession>A0A4Y2GWZ0</accession>
<sequence length="148" mass="16573">MSLAPIPLVKPLMMDSSEIITTCPERHLPSLRHCDHGDKTLMRCERMTPSPGACGGNRCFALNDTCHFQVYSSADGLLPFITRLLCSVIFLVFLPASCTECCNIPEQVFLSRQVCSRENAMGWILPYRYIRSELNSRKGEIISESQTG</sequence>
<protein>
    <submittedName>
        <fullName evidence="1">Uncharacterized protein</fullName>
    </submittedName>
</protein>